<keyword evidence="2" id="KW-1185">Reference proteome</keyword>
<dbReference type="RefSeq" id="WP_283766353.1">
    <property type="nucleotide sequence ID" value="NZ_JAQOSO010000038.1"/>
</dbReference>
<evidence type="ECO:0000313" key="1">
    <source>
        <dbReference type="EMBL" id="MDJ1174013.1"/>
    </source>
</evidence>
<reference evidence="1 2" key="1">
    <citation type="submission" date="2023-01" db="EMBL/GenBank/DDBJ databases">
        <title>Novel diversity within Roseofilum (Cyanobacteria; Desertifilaceae) from marine benthic mats with descriptions of four novel species.</title>
        <authorList>
            <person name="Wang Y."/>
            <person name="Berthold D.E."/>
            <person name="Hu J."/>
            <person name="Lefler F.W."/>
            <person name="Laughinghouse H.D. IV."/>
        </authorList>
    </citation>
    <scope>NUCLEOTIDE SEQUENCE [LARGE SCALE GENOMIC DNA]</scope>
    <source>
        <strain evidence="1 2">BLCC-M114</strain>
    </source>
</reference>
<sequence>MSLDMDFIEMSLGEQNKMNMALEEGLEELIDAAIIHCVIKGIDWLVDNTGIDPDIGNFIKKSTSFLGRLAKEIFCAV</sequence>
<protein>
    <submittedName>
        <fullName evidence="1">Uncharacterized protein</fullName>
    </submittedName>
</protein>
<name>A0ABT7B4A6_9CYAN</name>
<comment type="caution">
    <text evidence="1">The sequence shown here is derived from an EMBL/GenBank/DDBJ whole genome shotgun (WGS) entry which is preliminary data.</text>
</comment>
<evidence type="ECO:0000313" key="2">
    <source>
        <dbReference type="Proteomes" id="UP001235849"/>
    </source>
</evidence>
<accession>A0ABT7B4A6</accession>
<dbReference type="Proteomes" id="UP001235849">
    <property type="component" value="Unassembled WGS sequence"/>
</dbReference>
<organism evidence="1 2">
    <name type="scientific">Roseofilum capinflatum BLCC-M114</name>
    <dbReference type="NCBI Taxonomy" id="3022440"/>
    <lineage>
        <taxon>Bacteria</taxon>
        <taxon>Bacillati</taxon>
        <taxon>Cyanobacteriota</taxon>
        <taxon>Cyanophyceae</taxon>
        <taxon>Desertifilales</taxon>
        <taxon>Desertifilaceae</taxon>
        <taxon>Roseofilum</taxon>
        <taxon>Roseofilum capinflatum</taxon>
    </lineage>
</organism>
<gene>
    <name evidence="1" type="ORF">PMG25_07895</name>
</gene>
<proteinExistence type="predicted"/>
<dbReference type="EMBL" id="JAQOSO010000038">
    <property type="protein sequence ID" value="MDJ1174013.1"/>
    <property type="molecule type" value="Genomic_DNA"/>
</dbReference>